<gene>
    <name evidence="1" type="ORF">FRZ67_14045</name>
</gene>
<dbReference type="EMBL" id="CP042435">
    <property type="protein sequence ID" value="QEC68368.1"/>
    <property type="molecule type" value="Genomic_DNA"/>
</dbReference>
<organism evidence="1 2">
    <name type="scientific">Panacibacter ginsenosidivorans</name>
    <dbReference type="NCBI Taxonomy" id="1813871"/>
    <lineage>
        <taxon>Bacteria</taxon>
        <taxon>Pseudomonadati</taxon>
        <taxon>Bacteroidota</taxon>
        <taxon>Chitinophagia</taxon>
        <taxon>Chitinophagales</taxon>
        <taxon>Chitinophagaceae</taxon>
        <taxon>Panacibacter</taxon>
    </lineage>
</organism>
<keyword evidence="2" id="KW-1185">Reference proteome</keyword>
<reference evidence="1 2" key="1">
    <citation type="journal article" date="2016" name="Int. J. Syst. Evol. Microbiol.">
        <title>Panacibacter ginsenosidivorans gen. nov., sp. nov., with ginsenoside converting activity isolated from soil of a ginseng field.</title>
        <authorList>
            <person name="Siddiqi M.Z."/>
            <person name="Muhammad Shafi S."/>
            <person name="Choi K.D."/>
            <person name="Im W.T."/>
        </authorList>
    </citation>
    <scope>NUCLEOTIDE SEQUENCE [LARGE SCALE GENOMIC DNA]</scope>
    <source>
        <strain evidence="1 2">Gsoil1550</strain>
    </source>
</reference>
<accession>A0A5B8VDL4</accession>
<dbReference type="AlphaFoldDB" id="A0A5B8VDL4"/>
<dbReference type="RefSeq" id="WP_147190299.1">
    <property type="nucleotide sequence ID" value="NZ_CP042435.1"/>
</dbReference>
<name>A0A5B8VDL4_9BACT</name>
<proteinExistence type="predicted"/>
<evidence type="ECO:0000313" key="2">
    <source>
        <dbReference type="Proteomes" id="UP000321533"/>
    </source>
</evidence>
<dbReference type="Proteomes" id="UP000321533">
    <property type="component" value="Chromosome"/>
</dbReference>
<protein>
    <submittedName>
        <fullName evidence="1">Uncharacterized protein</fullName>
    </submittedName>
</protein>
<dbReference type="KEGG" id="pgin:FRZ67_14045"/>
<sequence length="181" mass="20423">MKKLAAILLLTLFVFNTVGYRFLFDMLESSTDAAFTAKLDNGRYNKEDLITIKVPINMPYQVNRAGFERVDGEINVNGQVYRYVMREVQSDTMTLLCIPHYEKTALQNKASEFAGKVNDLPSNDNNKKAEVFKQLTVDFDINENAASLSSINVQAVTNLYRNTILSQQFLPVNGQPPEVMA</sequence>
<dbReference type="OrthoDB" id="950503at2"/>
<evidence type="ECO:0000313" key="1">
    <source>
        <dbReference type="EMBL" id="QEC68368.1"/>
    </source>
</evidence>